<accession>A0A9N8F5L8</accession>
<proteinExistence type="predicted"/>
<dbReference type="Proteomes" id="UP001153069">
    <property type="component" value="Unassembled WGS sequence"/>
</dbReference>
<evidence type="ECO:0000313" key="2">
    <source>
        <dbReference type="Proteomes" id="UP001153069"/>
    </source>
</evidence>
<sequence>MKKSYEAPQDDVRECFDYSTVGTHTKTQLKLMSAGEEDEDANLRHDVKLISGALLELIDAVDVVKETVVTYNDSVSRAFENTNKRIMDKKRAMHILDARRGSADVTLARLHCSFGNYSPRLAT</sequence>
<gene>
    <name evidence="1" type="ORF">SEMRO_3451_G348160.1</name>
</gene>
<evidence type="ECO:0000313" key="1">
    <source>
        <dbReference type="EMBL" id="CAB9531350.1"/>
    </source>
</evidence>
<dbReference type="EMBL" id="CAICTM010003449">
    <property type="protein sequence ID" value="CAB9531350.1"/>
    <property type="molecule type" value="Genomic_DNA"/>
</dbReference>
<protein>
    <submittedName>
        <fullName evidence="1">Uncharacterized protein</fullName>
    </submittedName>
</protein>
<dbReference type="AlphaFoldDB" id="A0A9N8F5L8"/>
<reference evidence="1" key="1">
    <citation type="submission" date="2020-06" db="EMBL/GenBank/DDBJ databases">
        <authorList>
            <consortium name="Plant Systems Biology data submission"/>
        </authorList>
    </citation>
    <scope>NUCLEOTIDE SEQUENCE</scope>
    <source>
        <strain evidence="1">D6</strain>
    </source>
</reference>
<keyword evidence="2" id="KW-1185">Reference proteome</keyword>
<name>A0A9N8F5L8_9STRA</name>
<comment type="caution">
    <text evidence="1">The sequence shown here is derived from an EMBL/GenBank/DDBJ whole genome shotgun (WGS) entry which is preliminary data.</text>
</comment>
<organism evidence="1 2">
    <name type="scientific">Seminavis robusta</name>
    <dbReference type="NCBI Taxonomy" id="568900"/>
    <lineage>
        <taxon>Eukaryota</taxon>
        <taxon>Sar</taxon>
        <taxon>Stramenopiles</taxon>
        <taxon>Ochrophyta</taxon>
        <taxon>Bacillariophyta</taxon>
        <taxon>Bacillariophyceae</taxon>
        <taxon>Bacillariophycidae</taxon>
        <taxon>Naviculales</taxon>
        <taxon>Naviculaceae</taxon>
        <taxon>Seminavis</taxon>
    </lineage>
</organism>